<dbReference type="Pfam" id="PF13578">
    <property type="entry name" value="Methyltransf_24"/>
    <property type="match status" value="1"/>
</dbReference>
<dbReference type="SUPFAM" id="SSF53335">
    <property type="entry name" value="S-adenosyl-L-methionine-dependent methyltransferases"/>
    <property type="match status" value="1"/>
</dbReference>
<organism evidence="1 2">
    <name type="scientific">Thalassobellus suaedae</name>
    <dbReference type="NCBI Taxonomy" id="3074124"/>
    <lineage>
        <taxon>Bacteria</taxon>
        <taxon>Pseudomonadati</taxon>
        <taxon>Bacteroidota</taxon>
        <taxon>Flavobacteriia</taxon>
        <taxon>Flavobacteriales</taxon>
        <taxon>Flavobacteriaceae</taxon>
        <taxon>Thalassobellus</taxon>
    </lineage>
</organism>
<dbReference type="EC" id="2.1.1.-" evidence="1"/>
<dbReference type="EMBL" id="CP134536">
    <property type="protein sequence ID" value="WNH11631.1"/>
    <property type="molecule type" value="Genomic_DNA"/>
</dbReference>
<dbReference type="Gene3D" id="3.40.50.150">
    <property type="entry name" value="Vaccinia Virus protein VP39"/>
    <property type="match status" value="1"/>
</dbReference>
<evidence type="ECO:0000313" key="1">
    <source>
        <dbReference type="EMBL" id="WNH11631.1"/>
    </source>
</evidence>
<keyword evidence="1" id="KW-0489">Methyltransferase</keyword>
<dbReference type="GO" id="GO:0008168">
    <property type="term" value="F:methyltransferase activity"/>
    <property type="evidence" value="ECO:0007669"/>
    <property type="project" value="UniProtKB-KW"/>
</dbReference>
<gene>
    <name evidence="1" type="ORF">RHP49_12065</name>
</gene>
<sequence length="304" mass="35546">MKFKKIIKSSVISFLNKMPYVRGLYKQSLNCCFPNGHFYSPVVSIEDIKERADSIWQAVETPLINGIDLRTEAQKQLVKKFEAYYKELPFKPEKSAGLRYQFENGSYSYTDAIILYSFIRHFKPKRVIEIGSGYSSMVMLDTNELFFSNEIDLTFIEPYPNRLYALLKEGDLLTNKILTKKIQDVPLSVFDVLESGDILFIDSTHVSKTGSDVNFIMFHILPRLKAGVLIHFHDIFYPFEYPKEWVFQGRNWNEAYIIKAFLMYNAQFEIKLFSEYLHKFHGAIFESMPLCYSNLGGNLWLEKK</sequence>
<reference evidence="1 2" key="1">
    <citation type="submission" date="2023-09" db="EMBL/GenBank/DDBJ databases">
        <title>Thalassobella suaedae gen. nov., sp. nov., a marine bacterium of the family Flavobacteriaceae isolated from a halophyte Suaeda japonica.</title>
        <authorList>
            <person name="Lee S.Y."/>
            <person name="Hwang C.Y."/>
        </authorList>
    </citation>
    <scope>NUCLEOTIDE SEQUENCE [LARGE SCALE GENOMIC DNA]</scope>
    <source>
        <strain evidence="1 2">HL-DH10</strain>
    </source>
</reference>
<accession>A0ABY9Y0B1</accession>
<dbReference type="Proteomes" id="UP001303407">
    <property type="component" value="Chromosome"/>
</dbReference>
<dbReference type="InterPro" id="IPR029063">
    <property type="entry name" value="SAM-dependent_MTases_sf"/>
</dbReference>
<proteinExistence type="predicted"/>
<name>A0ABY9Y0B1_9FLAO</name>
<protein>
    <submittedName>
        <fullName evidence="1">Class I SAM-dependent methyltransferase</fullName>
        <ecNumber evidence="1">2.1.1.-</ecNumber>
    </submittedName>
</protein>
<keyword evidence="1" id="KW-0808">Transferase</keyword>
<dbReference type="RefSeq" id="WP_415861611.1">
    <property type="nucleotide sequence ID" value="NZ_CP134536.1"/>
</dbReference>
<evidence type="ECO:0000313" key="2">
    <source>
        <dbReference type="Proteomes" id="UP001303407"/>
    </source>
</evidence>
<dbReference type="GO" id="GO:0032259">
    <property type="term" value="P:methylation"/>
    <property type="evidence" value="ECO:0007669"/>
    <property type="project" value="UniProtKB-KW"/>
</dbReference>
<keyword evidence="2" id="KW-1185">Reference proteome</keyword>